<dbReference type="EMBL" id="JAPWDV010000002">
    <property type="protein sequence ID" value="KAJ6219704.1"/>
    <property type="molecule type" value="Genomic_DNA"/>
</dbReference>
<dbReference type="GO" id="GO:0004252">
    <property type="term" value="F:serine-type endopeptidase activity"/>
    <property type="evidence" value="ECO:0007669"/>
    <property type="project" value="InterPro"/>
</dbReference>
<feature type="compositionally biased region" description="Low complexity" evidence="5">
    <location>
        <begin position="267"/>
        <end position="282"/>
    </location>
</feature>
<comment type="caution">
    <text evidence="7">The sequence shown here is derived from an EMBL/GenBank/DDBJ whole genome shotgun (WGS) entry which is preliminary data.</text>
</comment>
<accession>A0A9Q0M6E6</accession>
<evidence type="ECO:0000259" key="6">
    <source>
        <dbReference type="PROSITE" id="PS50240"/>
    </source>
</evidence>
<name>A0A9Q0M6E6_BLOTA</name>
<evidence type="ECO:0000256" key="3">
    <source>
        <dbReference type="ARBA" id="ARBA00023157"/>
    </source>
</evidence>
<dbReference type="CDD" id="cd00190">
    <property type="entry name" value="Tryp_SPc"/>
    <property type="match status" value="1"/>
</dbReference>
<dbReference type="GO" id="GO:0016485">
    <property type="term" value="P:protein processing"/>
    <property type="evidence" value="ECO:0007669"/>
    <property type="project" value="UniProtKB-ARBA"/>
</dbReference>
<evidence type="ECO:0000256" key="1">
    <source>
        <dbReference type="ARBA" id="ARBA00004613"/>
    </source>
</evidence>
<dbReference type="Proteomes" id="UP001142055">
    <property type="component" value="Chromosome 2"/>
</dbReference>
<evidence type="ECO:0000313" key="7">
    <source>
        <dbReference type="EMBL" id="KAJ6219704.1"/>
    </source>
</evidence>
<dbReference type="FunFam" id="2.40.10.10:FF:000047">
    <property type="entry name" value="Trypsin eta"/>
    <property type="match status" value="1"/>
</dbReference>
<sequence length="295" mass="32999">MLLSNDTTTKYKFRSNYKIRIVGGIQVKDPVPYQVSIQKLQSQFPFCGGAIISERFIITAAHCVDGLEPKQIFIRFGTTDYKIGGQTARAKQLIIHELYNNLTYENDIALIEMVGAIKINTKLVRAIPLALANMMLEPKSKVTITGWGYTYEDEMKFSQFLRKVEVEIMDHDKCNDIFEGEIFTGMFCAGGDPQGEKDACQGDSGGPVVNSFKQLVGIVSWGIGCGRPSMPGVYTLVSSYVPWIYRKFVNPNDKTTDILKPRRPLKPKSTTSTSTRPSLSPSVSRNLFIDERNIS</sequence>
<dbReference type="PROSITE" id="PS50240">
    <property type="entry name" value="TRYPSIN_DOM"/>
    <property type="match status" value="1"/>
</dbReference>
<keyword evidence="4" id="KW-0645">Protease</keyword>
<dbReference type="Gene3D" id="2.40.10.10">
    <property type="entry name" value="Trypsin-like serine proteases"/>
    <property type="match status" value="1"/>
</dbReference>
<evidence type="ECO:0000256" key="4">
    <source>
        <dbReference type="RuleBase" id="RU363034"/>
    </source>
</evidence>
<dbReference type="InterPro" id="IPR043504">
    <property type="entry name" value="Peptidase_S1_PA_chymotrypsin"/>
</dbReference>
<protein>
    <recommendedName>
        <fullName evidence="6">Peptidase S1 domain-containing protein</fullName>
    </recommendedName>
</protein>
<dbReference type="Pfam" id="PF00089">
    <property type="entry name" value="Trypsin"/>
    <property type="match status" value="1"/>
</dbReference>
<dbReference type="InterPro" id="IPR001254">
    <property type="entry name" value="Trypsin_dom"/>
</dbReference>
<dbReference type="InterPro" id="IPR018114">
    <property type="entry name" value="TRYPSIN_HIS"/>
</dbReference>
<keyword evidence="4" id="KW-0720">Serine protease</keyword>
<dbReference type="PROSITE" id="PS00135">
    <property type="entry name" value="TRYPSIN_SER"/>
    <property type="match status" value="1"/>
</dbReference>
<dbReference type="PANTHER" id="PTHR24252:SF7">
    <property type="entry name" value="HYALIN"/>
    <property type="match status" value="1"/>
</dbReference>
<dbReference type="InterPro" id="IPR009003">
    <property type="entry name" value="Peptidase_S1_PA"/>
</dbReference>
<organism evidence="7 8">
    <name type="scientific">Blomia tropicalis</name>
    <name type="common">Mite</name>
    <dbReference type="NCBI Taxonomy" id="40697"/>
    <lineage>
        <taxon>Eukaryota</taxon>
        <taxon>Metazoa</taxon>
        <taxon>Ecdysozoa</taxon>
        <taxon>Arthropoda</taxon>
        <taxon>Chelicerata</taxon>
        <taxon>Arachnida</taxon>
        <taxon>Acari</taxon>
        <taxon>Acariformes</taxon>
        <taxon>Sarcoptiformes</taxon>
        <taxon>Astigmata</taxon>
        <taxon>Glycyphagoidea</taxon>
        <taxon>Echimyopodidae</taxon>
        <taxon>Blomia</taxon>
    </lineage>
</organism>
<dbReference type="InterPro" id="IPR001314">
    <property type="entry name" value="Peptidase_S1A"/>
</dbReference>
<evidence type="ECO:0000256" key="2">
    <source>
        <dbReference type="ARBA" id="ARBA00022525"/>
    </source>
</evidence>
<dbReference type="PRINTS" id="PR00722">
    <property type="entry name" value="CHYMOTRYPSIN"/>
</dbReference>
<comment type="subcellular location">
    <subcellularLocation>
        <location evidence="1">Secreted</location>
    </subcellularLocation>
</comment>
<feature type="domain" description="Peptidase S1" evidence="6">
    <location>
        <begin position="21"/>
        <end position="249"/>
    </location>
</feature>
<keyword evidence="4" id="KW-0378">Hydrolase</keyword>
<dbReference type="SUPFAM" id="SSF50494">
    <property type="entry name" value="Trypsin-like serine proteases"/>
    <property type="match status" value="1"/>
</dbReference>
<gene>
    <name evidence="7" type="ORF">RDWZM_005516</name>
</gene>
<dbReference type="GO" id="GO:0005576">
    <property type="term" value="C:extracellular region"/>
    <property type="evidence" value="ECO:0007669"/>
    <property type="project" value="UniProtKB-SubCell"/>
</dbReference>
<dbReference type="InterPro" id="IPR033116">
    <property type="entry name" value="TRYPSIN_SER"/>
</dbReference>
<dbReference type="PANTHER" id="PTHR24252">
    <property type="entry name" value="ACROSIN-RELATED"/>
    <property type="match status" value="1"/>
</dbReference>
<reference evidence="7" key="1">
    <citation type="submission" date="2022-12" db="EMBL/GenBank/DDBJ databases">
        <title>Genome assemblies of Blomia tropicalis.</title>
        <authorList>
            <person name="Cui Y."/>
        </authorList>
    </citation>
    <scope>NUCLEOTIDE SEQUENCE</scope>
    <source>
        <tissue evidence="7">Adult mites</tissue>
    </source>
</reference>
<keyword evidence="3" id="KW-1015">Disulfide bond</keyword>
<evidence type="ECO:0000313" key="8">
    <source>
        <dbReference type="Proteomes" id="UP001142055"/>
    </source>
</evidence>
<keyword evidence="2" id="KW-0964">Secreted</keyword>
<evidence type="ECO:0000256" key="5">
    <source>
        <dbReference type="SAM" id="MobiDB-lite"/>
    </source>
</evidence>
<proteinExistence type="predicted"/>
<dbReference type="SMART" id="SM00020">
    <property type="entry name" value="Tryp_SPc"/>
    <property type="match status" value="1"/>
</dbReference>
<keyword evidence="8" id="KW-1185">Reference proteome</keyword>
<feature type="region of interest" description="Disordered" evidence="5">
    <location>
        <begin position="255"/>
        <end position="282"/>
    </location>
</feature>
<dbReference type="PROSITE" id="PS00134">
    <property type="entry name" value="TRYPSIN_HIS"/>
    <property type="match status" value="1"/>
</dbReference>
<dbReference type="AlphaFoldDB" id="A0A9Q0M6E6"/>